<gene>
    <name evidence="1" type="ORF">PSON_ATCC_30995.1.T0430208</name>
</gene>
<proteinExistence type="predicted"/>
<organism evidence="1 2">
    <name type="scientific">Paramecium sonneborni</name>
    <dbReference type="NCBI Taxonomy" id="65129"/>
    <lineage>
        <taxon>Eukaryota</taxon>
        <taxon>Sar</taxon>
        <taxon>Alveolata</taxon>
        <taxon>Ciliophora</taxon>
        <taxon>Intramacronucleata</taxon>
        <taxon>Oligohymenophorea</taxon>
        <taxon>Peniculida</taxon>
        <taxon>Parameciidae</taxon>
        <taxon>Paramecium</taxon>
    </lineage>
</organism>
<dbReference type="EMBL" id="CAJJDN010000043">
    <property type="protein sequence ID" value="CAD8082473.1"/>
    <property type="molecule type" value="Genomic_DNA"/>
</dbReference>
<name>A0A8S1MZH5_9CILI</name>
<evidence type="ECO:0000313" key="1">
    <source>
        <dbReference type="EMBL" id="CAD8082473.1"/>
    </source>
</evidence>
<dbReference type="Proteomes" id="UP000692954">
    <property type="component" value="Unassembled WGS sequence"/>
</dbReference>
<dbReference type="AlphaFoldDB" id="A0A8S1MZH5"/>
<sequence length="211" mass="25159">MKTLQDIQKLSQQYKNTFNHTKKITNYFISTLFPIIVQSQTYNPINQFTPQLSDHHHIIHKTKVNLNNHFLRSINKQNQQQSTRQEKHLLQSINGISKIYSLNSQPNQTILTLSSSRIDPKVKRKLNQMNKGNFLHFLLIQKVGYVLHLSSQNAYYHLLYHILQTKDEKFFYDYLKKTFNFEIPYLKQELSIKINKKDIKYLFAINDNESQ</sequence>
<reference evidence="1" key="1">
    <citation type="submission" date="2021-01" db="EMBL/GenBank/DDBJ databases">
        <authorList>
            <consortium name="Genoscope - CEA"/>
            <person name="William W."/>
        </authorList>
    </citation>
    <scope>NUCLEOTIDE SEQUENCE</scope>
</reference>
<keyword evidence="2" id="KW-1185">Reference proteome</keyword>
<protein>
    <submittedName>
        <fullName evidence="1">Uncharacterized protein</fullName>
    </submittedName>
</protein>
<comment type="caution">
    <text evidence="1">The sequence shown here is derived from an EMBL/GenBank/DDBJ whole genome shotgun (WGS) entry which is preliminary data.</text>
</comment>
<accession>A0A8S1MZH5</accession>
<evidence type="ECO:0000313" key="2">
    <source>
        <dbReference type="Proteomes" id="UP000692954"/>
    </source>
</evidence>